<dbReference type="EMBL" id="FUEG01000016">
    <property type="protein sequence ID" value="SJL12101.1"/>
    <property type="molecule type" value="Genomic_DNA"/>
</dbReference>
<evidence type="ECO:0000313" key="1">
    <source>
        <dbReference type="EMBL" id="SJL12101.1"/>
    </source>
</evidence>
<dbReference type="Proteomes" id="UP000219338">
    <property type="component" value="Unassembled WGS sequence"/>
</dbReference>
<gene>
    <name evidence="1" type="ORF">ARMOST_15522</name>
</gene>
<proteinExistence type="predicted"/>
<reference evidence="2" key="1">
    <citation type="journal article" date="2017" name="Nat. Ecol. Evol.">
        <title>Genome expansion and lineage-specific genetic innovations in the forest pathogenic fungi Armillaria.</title>
        <authorList>
            <person name="Sipos G."/>
            <person name="Prasanna A.N."/>
            <person name="Walter M.C."/>
            <person name="O'Connor E."/>
            <person name="Balint B."/>
            <person name="Krizsan K."/>
            <person name="Kiss B."/>
            <person name="Hess J."/>
            <person name="Varga T."/>
            <person name="Slot J."/>
            <person name="Riley R."/>
            <person name="Boka B."/>
            <person name="Rigling D."/>
            <person name="Barry K."/>
            <person name="Lee J."/>
            <person name="Mihaltcheva S."/>
            <person name="LaButti K."/>
            <person name="Lipzen A."/>
            <person name="Waldron R."/>
            <person name="Moloney N.M."/>
            <person name="Sperisen C."/>
            <person name="Kredics L."/>
            <person name="Vagvoelgyi C."/>
            <person name="Patrignani A."/>
            <person name="Fitzpatrick D."/>
            <person name="Nagy I."/>
            <person name="Doyle S."/>
            <person name="Anderson J.B."/>
            <person name="Grigoriev I.V."/>
            <person name="Gueldener U."/>
            <person name="Muensterkoetter M."/>
            <person name="Nagy L.G."/>
        </authorList>
    </citation>
    <scope>NUCLEOTIDE SEQUENCE [LARGE SCALE GENOMIC DNA]</scope>
    <source>
        <strain evidence="2">C18/9</strain>
    </source>
</reference>
<organism evidence="1 2">
    <name type="scientific">Armillaria ostoyae</name>
    <name type="common">Armillaria root rot fungus</name>
    <dbReference type="NCBI Taxonomy" id="47428"/>
    <lineage>
        <taxon>Eukaryota</taxon>
        <taxon>Fungi</taxon>
        <taxon>Dikarya</taxon>
        <taxon>Basidiomycota</taxon>
        <taxon>Agaricomycotina</taxon>
        <taxon>Agaricomycetes</taxon>
        <taxon>Agaricomycetidae</taxon>
        <taxon>Agaricales</taxon>
        <taxon>Marasmiineae</taxon>
        <taxon>Physalacriaceae</taxon>
        <taxon>Armillaria</taxon>
    </lineage>
</organism>
<sequence length="107" mass="12347">MPCVWEHELDHKPHIEKGLVWAFYRVHKNVHPQDIEKNGPINVKIHWSVPICTDFKPLHTIMVVVEMDRLVEPTDLMGRQITRCICEKQEAAETNVQEAETKNGAAP</sequence>
<dbReference type="AlphaFoldDB" id="A0A284RTI7"/>
<name>A0A284RTI7_ARMOS</name>
<keyword evidence="2" id="KW-1185">Reference proteome</keyword>
<protein>
    <submittedName>
        <fullName evidence="1">Uncharacterized protein</fullName>
    </submittedName>
</protein>
<accession>A0A284RTI7</accession>
<evidence type="ECO:0000313" key="2">
    <source>
        <dbReference type="Proteomes" id="UP000219338"/>
    </source>
</evidence>